<evidence type="ECO:0000313" key="2">
    <source>
        <dbReference type="Proteomes" id="UP000709295"/>
    </source>
</evidence>
<dbReference type="EMBL" id="JAENGY010002039">
    <property type="protein sequence ID" value="KAG6945716.1"/>
    <property type="molecule type" value="Genomic_DNA"/>
</dbReference>
<dbReference type="AlphaFoldDB" id="A0A8J5LYZ4"/>
<proteinExistence type="predicted"/>
<organism evidence="1 2">
    <name type="scientific">Phytophthora aleatoria</name>
    <dbReference type="NCBI Taxonomy" id="2496075"/>
    <lineage>
        <taxon>Eukaryota</taxon>
        <taxon>Sar</taxon>
        <taxon>Stramenopiles</taxon>
        <taxon>Oomycota</taxon>
        <taxon>Peronosporomycetes</taxon>
        <taxon>Peronosporales</taxon>
        <taxon>Peronosporaceae</taxon>
        <taxon>Phytophthora</taxon>
    </lineage>
</organism>
<sequence length="154" mass="17163">MLREAAAETGTRPPSDDFPNAKFVSRWLAKHPQISIRHAQLLDVKRAEGSPLDAVARYFNNLKSVLKKLNLTDKPECIWNCDETGICPQGHGGVRVICPEGLRANVQRSSDRENTSIMACISASGERMQPWTYSRASLESRSGWQGQTRKQNAP</sequence>
<keyword evidence="2" id="KW-1185">Reference proteome</keyword>
<evidence type="ECO:0000313" key="1">
    <source>
        <dbReference type="EMBL" id="KAG6945716.1"/>
    </source>
</evidence>
<reference evidence="1" key="1">
    <citation type="submission" date="2021-01" db="EMBL/GenBank/DDBJ databases">
        <title>Phytophthora aleatoria, a newly-described species from Pinus radiata is distinct from Phytophthora cactorum isolates based on comparative genomics.</title>
        <authorList>
            <person name="Mcdougal R."/>
            <person name="Panda P."/>
            <person name="Williams N."/>
            <person name="Studholme D.J."/>
        </authorList>
    </citation>
    <scope>NUCLEOTIDE SEQUENCE</scope>
    <source>
        <strain evidence="1">NZFS 4037</strain>
    </source>
</reference>
<dbReference type="Proteomes" id="UP000709295">
    <property type="component" value="Unassembled WGS sequence"/>
</dbReference>
<accession>A0A8J5LYZ4</accession>
<comment type="caution">
    <text evidence="1">The sequence shown here is derived from an EMBL/GenBank/DDBJ whole genome shotgun (WGS) entry which is preliminary data.</text>
</comment>
<name>A0A8J5LYZ4_9STRA</name>
<protein>
    <submittedName>
        <fullName evidence="1">Uncharacterized protein</fullName>
    </submittedName>
</protein>
<gene>
    <name evidence="1" type="ORF">JG688_00016424</name>
</gene>